<evidence type="ECO:0000313" key="6">
    <source>
        <dbReference type="Proteomes" id="UP000293296"/>
    </source>
</evidence>
<dbReference type="Pfam" id="PF00196">
    <property type="entry name" value="GerE"/>
    <property type="match status" value="1"/>
</dbReference>
<keyword evidence="3" id="KW-0804">Transcription</keyword>
<accession>A0A4P6HGW5</accession>
<name>A0A4P6HGW5_9BACT</name>
<dbReference type="InterPro" id="IPR036693">
    <property type="entry name" value="TF_LuxR_autoind-bd_dom_sf"/>
</dbReference>
<dbReference type="GO" id="GO:0003677">
    <property type="term" value="F:DNA binding"/>
    <property type="evidence" value="ECO:0007669"/>
    <property type="project" value="UniProtKB-KW"/>
</dbReference>
<dbReference type="InterPro" id="IPR036388">
    <property type="entry name" value="WH-like_DNA-bd_sf"/>
</dbReference>
<evidence type="ECO:0000256" key="3">
    <source>
        <dbReference type="ARBA" id="ARBA00023163"/>
    </source>
</evidence>
<dbReference type="InterPro" id="IPR005143">
    <property type="entry name" value="TF_LuxR_autoind-bd_dom"/>
</dbReference>
<dbReference type="RefSeq" id="WP_129349530.1">
    <property type="nucleotide sequence ID" value="NZ_CP026538.1"/>
</dbReference>
<protein>
    <submittedName>
        <fullName evidence="5">LuxR family transcriptional regulator</fullName>
    </submittedName>
</protein>
<dbReference type="Gene3D" id="1.10.10.10">
    <property type="entry name" value="Winged helix-like DNA-binding domain superfamily/Winged helix DNA-binding domain"/>
    <property type="match status" value="1"/>
</dbReference>
<evidence type="ECO:0000259" key="4">
    <source>
        <dbReference type="PROSITE" id="PS50043"/>
    </source>
</evidence>
<dbReference type="PRINTS" id="PR00038">
    <property type="entry name" value="HTHLUXR"/>
</dbReference>
<keyword evidence="2" id="KW-0238">DNA-binding</keyword>
<sequence length="257" mass="29193">MSQNDGPRKLPRLSKLDALTLLDITVKCLECSTEADYKQIFALLNTIVPFDQSTSGLAKLSPDGAVESYELANINYPVEWLQTYKEKNFSGIDVIVKRNFTSFTPQYWDQTYKAHKPAREFITLASDFNLVHGYTYGARPFGFCKQASLFSFSGNFKKYDPIVIAILQTIVPHLHLASSRIIESRLIQHNRKLLSGREREVLSWLKHGKSSWDISAILQISECTVNYHIYNIIKKLDVQNRPQAVAVATHLGILDPD</sequence>
<reference evidence="5 6" key="1">
    <citation type="submission" date="2018-02" db="EMBL/GenBank/DDBJ databases">
        <title>Genome sequence of Desulfovibrio carbinolicus DSM 3852.</title>
        <authorList>
            <person name="Wilbanks E."/>
            <person name="Skennerton C.T."/>
            <person name="Orphan V.J."/>
        </authorList>
    </citation>
    <scope>NUCLEOTIDE SEQUENCE [LARGE SCALE GENOMIC DNA]</scope>
    <source>
        <strain evidence="5 6">DSM 3852</strain>
    </source>
</reference>
<proteinExistence type="predicted"/>
<evidence type="ECO:0000256" key="1">
    <source>
        <dbReference type="ARBA" id="ARBA00023015"/>
    </source>
</evidence>
<dbReference type="EMBL" id="CP026538">
    <property type="protein sequence ID" value="QAZ66343.1"/>
    <property type="molecule type" value="Genomic_DNA"/>
</dbReference>
<dbReference type="AlphaFoldDB" id="A0A4P6HGW5"/>
<keyword evidence="1" id="KW-0805">Transcription regulation</keyword>
<dbReference type="SUPFAM" id="SSF46894">
    <property type="entry name" value="C-terminal effector domain of the bipartite response regulators"/>
    <property type="match status" value="1"/>
</dbReference>
<dbReference type="InterPro" id="IPR000792">
    <property type="entry name" value="Tscrpt_reg_LuxR_C"/>
</dbReference>
<dbReference type="Proteomes" id="UP000293296">
    <property type="component" value="Chromosome"/>
</dbReference>
<dbReference type="PROSITE" id="PS50043">
    <property type="entry name" value="HTH_LUXR_2"/>
    <property type="match status" value="1"/>
</dbReference>
<evidence type="ECO:0000313" key="5">
    <source>
        <dbReference type="EMBL" id="QAZ66343.1"/>
    </source>
</evidence>
<dbReference type="KEGG" id="dcb:C3Y92_03425"/>
<dbReference type="InterPro" id="IPR016032">
    <property type="entry name" value="Sig_transdc_resp-reg_C-effctor"/>
</dbReference>
<dbReference type="CDD" id="cd06170">
    <property type="entry name" value="LuxR_C_like"/>
    <property type="match status" value="1"/>
</dbReference>
<dbReference type="OrthoDB" id="9774661at2"/>
<dbReference type="SMART" id="SM00421">
    <property type="entry name" value="HTH_LUXR"/>
    <property type="match status" value="1"/>
</dbReference>
<organism evidence="5 6">
    <name type="scientific">Solidesulfovibrio carbinolicus</name>
    <dbReference type="NCBI Taxonomy" id="296842"/>
    <lineage>
        <taxon>Bacteria</taxon>
        <taxon>Pseudomonadati</taxon>
        <taxon>Thermodesulfobacteriota</taxon>
        <taxon>Desulfovibrionia</taxon>
        <taxon>Desulfovibrionales</taxon>
        <taxon>Desulfovibrionaceae</taxon>
        <taxon>Solidesulfovibrio</taxon>
    </lineage>
</organism>
<dbReference type="Pfam" id="PF03472">
    <property type="entry name" value="Autoind_bind"/>
    <property type="match status" value="1"/>
</dbReference>
<dbReference type="Gene3D" id="3.30.450.80">
    <property type="entry name" value="Transcription factor LuxR-like, autoinducer-binding domain"/>
    <property type="match status" value="1"/>
</dbReference>
<dbReference type="PANTHER" id="PTHR44688:SF16">
    <property type="entry name" value="DNA-BINDING TRANSCRIPTIONAL ACTIVATOR DEVR_DOSR"/>
    <property type="match status" value="1"/>
</dbReference>
<keyword evidence="6" id="KW-1185">Reference proteome</keyword>
<feature type="domain" description="HTH luxR-type" evidence="4">
    <location>
        <begin position="187"/>
        <end position="252"/>
    </location>
</feature>
<dbReference type="PROSITE" id="PS00622">
    <property type="entry name" value="HTH_LUXR_1"/>
    <property type="match status" value="1"/>
</dbReference>
<dbReference type="GO" id="GO:0006355">
    <property type="term" value="P:regulation of DNA-templated transcription"/>
    <property type="evidence" value="ECO:0007669"/>
    <property type="project" value="InterPro"/>
</dbReference>
<evidence type="ECO:0000256" key="2">
    <source>
        <dbReference type="ARBA" id="ARBA00023125"/>
    </source>
</evidence>
<gene>
    <name evidence="5" type="ORF">C3Y92_03425</name>
</gene>
<dbReference type="SUPFAM" id="SSF75516">
    <property type="entry name" value="Pheromone-binding domain of LuxR-like quorum-sensing transcription factors"/>
    <property type="match status" value="1"/>
</dbReference>
<dbReference type="PANTHER" id="PTHR44688">
    <property type="entry name" value="DNA-BINDING TRANSCRIPTIONAL ACTIVATOR DEVR_DOSR"/>
    <property type="match status" value="1"/>
</dbReference>